<evidence type="ECO:0000259" key="9">
    <source>
        <dbReference type="SMART" id="SM00934"/>
    </source>
</evidence>
<evidence type="ECO:0000256" key="4">
    <source>
        <dbReference type="ARBA" id="ARBA00022975"/>
    </source>
</evidence>
<accession>A0ABT3JXV2</accession>
<keyword evidence="11" id="KW-1185">Reference proteome</keyword>
<proteinExistence type="inferred from homology"/>
<evidence type="ECO:0000256" key="8">
    <source>
        <dbReference type="RuleBase" id="RU000512"/>
    </source>
</evidence>
<feature type="binding site" evidence="7">
    <location>
        <position position="124"/>
    </location>
    <ligand>
        <name>substrate</name>
    </ligand>
</feature>
<keyword evidence="5 7" id="KW-0456">Lyase</keyword>
<evidence type="ECO:0000256" key="3">
    <source>
        <dbReference type="ARBA" id="ARBA00022793"/>
    </source>
</evidence>
<comment type="function">
    <text evidence="1 7">Catalyzes the decarboxylation of orotidine 5'-monophosphate (OMP) to uridine 5'-monophosphate (UMP).</text>
</comment>
<feature type="domain" description="Orotidine 5'-phosphate decarboxylase" evidence="9">
    <location>
        <begin position="13"/>
        <end position="230"/>
    </location>
</feature>
<dbReference type="CDD" id="cd04725">
    <property type="entry name" value="OMP_decarboxylase_like"/>
    <property type="match status" value="1"/>
</dbReference>
<dbReference type="InterPro" id="IPR011060">
    <property type="entry name" value="RibuloseP-bd_barrel"/>
</dbReference>
<reference evidence="10 11" key="1">
    <citation type="submission" date="2022-10" db="EMBL/GenBank/DDBJ databases">
        <title>Xanthomonas sp. H13-6.</title>
        <authorList>
            <person name="Liu X."/>
            <person name="Deng Z."/>
            <person name="Jiang Y."/>
            <person name="Yu T."/>
            <person name="Ai J."/>
        </authorList>
    </citation>
    <scope>NUCLEOTIDE SEQUENCE [LARGE SCALE GENOMIC DNA]</scope>
    <source>
        <strain evidence="10 11">H13-6</strain>
    </source>
</reference>
<sequence length="240" mass="25485">MSRAPLPLRDDERLIFALDVPGRAEAIDWVERLGDAVSFYKIGMELLASGEYFEVLDELARRDKRVFVDLKFFDIPATVAGVIRRLSQWPVSYCTIHGWHPAMMEAAAAANTSDMRLLAVTVLTSMGRADLAQMGIDREPVEVVVERALAAQAAGIDGVIASGQEAAPIRAATGAGFSIVCPGIRPGGPVGDDQQRTVGVAQAFADGADAIVVGRPIRLAPDPRAAAHAMQAEIAGVLAK</sequence>
<comment type="similarity">
    <text evidence="7">Belongs to the OMP decarboxylase family. Type 1 subfamily.</text>
</comment>
<dbReference type="EC" id="4.1.1.23" evidence="7"/>
<dbReference type="SMART" id="SM00934">
    <property type="entry name" value="OMPdecase"/>
    <property type="match status" value="1"/>
</dbReference>
<feature type="binding site" evidence="7">
    <location>
        <position position="194"/>
    </location>
    <ligand>
        <name>substrate</name>
    </ligand>
</feature>
<dbReference type="InterPro" id="IPR013785">
    <property type="entry name" value="Aldolase_TIM"/>
</dbReference>
<dbReference type="InterPro" id="IPR018089">
    <property type="entry name" value="OMPdecase_AS"/>
</dbReference>
<evidence type="ECO:0000256" key="7">
    <source>
        <dbReference type="HAMAP-Rule" id="MF_01200"/>
    </source>
</evidence>
<dbReference type="NCBIfam" id="TIGR01740">
    <property type="entry name" value="pyrF"/>
    <property type="match status" value="1"/>
</dbReference>
<dbReference type="HAMAP" id="MF_01200_B">
    <property type="entry name" value="OMPdecase_type1_B"/>
    <property type="match status" value="1"/>
</dbReference>
<comment type="catalytic activity">
    <reaction evidence="6 7 8">
        <text>orotidine 5'-phosphate + H(+) = UMP + CO2</text>
        <dbReference type="Rhea" id="RHEA:11596"/>
        <dbReference type="ChEBI" id="CHEBI:15378"/>
        <dbReference type="ChEBI" id="CHEBI:16526"/>
        <dbReference type="ChEBI" id="CHEBI:57538"/>
        <dbReference type="ChEBI" id="CHEBI:57865"/>
        <dbReference type="EC" id="4.1.1.23"/>
    </reaction>
</comment>
<feature type="binding site" evidence="7">
    <location>
        <position position="19"/>
    </location>
    <ligand>
        <name>substrate</name>
    </ligand>
</feature>
<name>A0ABT3JXV2_9XANT</name>
<evidence type="ECO:0000256" key="2">
    <source>
        <dbReference type="ARBA" id="ARBA00004861"/>
    </source>
</evidence>
<dbReference type="PANTHER" id="PTHR32119:SF2">
    <property type="entry name" value="OROTIDINE 5'-PHOSPHATE DECARBOXYLASE"/>
    <property type="match status" value="1"/>
</dbReference>
<feature type="binding site" evidence="7">
    <location>
        <position position="214"/>
    </location>
    <ligand>
        <name>substrate</name>
    </ligand>
</feature>
<comment type="pathway">
    <text evidence="2 7 8">Pyrimidine metabolism; UMP biosynthesis via de novo pathway; UMP from orotate: step 2/2.</text>
</comment>
<feature type="active site" description="Proton donor" evidence="7">
    <location>
        <position position="71"/>
    </location>
</feature>
<dbReference type="Pfam" id="PF00215">
    <property type="entry name" value="OMPdecase"/>
    <property type="match status" value="1"/>
</dbReference>
<feature type="binding site" evidence="7">
    <location>
        <position position="185"/>
    </location>
    <ligand>
        <name>substrate</name>
    </ligand>
</feature>
<evidence type="ECO:0000256" key="6">
    <source>
        <dbReference type="ARBA" id="ARBA00049157"/>
    </source>
</evidence>
<dbReference type="Gene3D" id="3.20.20.70">
    <property type="entry name" value="Aldolase class I"/>
    <property type="match status" value="1"/>
</dbReference>
<dbReference type="NCBIfam" id="NF001273">
    <property type="entry name" value="PRK00230.1"/>
    <property type="match status" value="1"/>
</dbReference>
<dbReference type="PROSITE" id="PS00156">
    <property type="entry name" value="OMPDECASE"/>
    <property type="match status" value="1"/>
</dbReference>
<dbReference type="InterPro" id="IPR047596">
    <property type="entry name" value="OMPdecase_bac"/>
</dbReference>
<evidence type="ECO:0000313" key="10">
    <source>
        <dbReference type="EMBL" id="MCW4473059.1"/>
    </source>
</evidence>
<evidence type="ECO:0000313" key="11">
    <source>
        <dbReference type="Proteomes" id="UP001209922"/>
    </source>
</evidence>
<feature type="binding site" evidence="7">
    <location>
        <begin position="69"/>
        <end position="78"/>
    </location>
    <ligand>
        <name>substrate</name>
    </ligand>
</feature>
<dbReference type="SUPFAM" id="SSF51366">
    <property type="entry name" value="Ribulose-phoshate binding barrel"/>
    <property type="match status" value="1"/>
</dbReference>
<dbReference type="Proteomes" id="UP001209922">
    <property type="component" value="Unassembled WGS sequence"/>
</dbReference>
<feature type="binding site" evidence="7">
    <location>
        <position position="41"/>
    </location>
    <ligand>
        <name>substrate</name>
    </ligand>
</feature>
<comment type="subunit">
    <text evidence="7">Homodimer.</text>
</comment>
<dbReference type="EMBL" id="JAPCHY010000009">
    <property type="protein sequence ID" value="MCW4473059.1"/>
    <property type="molecule type" value="Genomic_DNA"/>
</dbReference>
<keyword evidence="3 7" id="KW-0210">Decarboxylase</keyword>
<dbReference type="RefSeq" id="WP_265128049.1">
    <property type="nucleotide sequence ID" value="NZ_JAPCHY010000009.1"/>
</dbReference>
<comment type="caution">
    <text evidence="10">The sequence shown here is derived from an EMBL/GenBank/DDBJ whole genome shotgun (WGS) entry which is preliminary data.</text>
</comment>
<dbReference type="InterPro" id="IPR001754">
    <property type="entry name" value="OMPdeCOase_dom"/>
</dbReference>
<evidence type="ECO:0000256" key="5">
    <source>
        <dbReference type="ARBA" id="ARBA00023239"/>
    </source>
</evidence>
<evidence type="ECO:0000256" key="1">
    <source>
        <dbReference type="ARBA" id="ARBA00002356"/>
    </source>
</evidence>
<protein>
    <recommendedName>
        <fullName evidence="7">Orotidine 5'-phosphate decarboxylase</fullName>
        <ecNumber evidence="7">4.1.1.23</ecNumber>
    </recommendedName>
    <alternativeName>
        <fullName evidence="7">OMP decarboxylase</fullName>
        <shortName evidence="7">OMPDCase</shortName>
        <shortName evidence="7">OMPdecase</shortName>
    </alternativeName>
</protein>
<dbReference type="GO" id="GO:0004590">
    <property type="term" value="F:orotidine-5'-phosphate decarboxylase activity"/>
    <property type="evidence" value="ECO:0007669"/>
    <property type="project" value="UniProtKB-EC"/>
</dbReference>
<organism evidence="10 11">
    <name type="scientific">Xanthomonas chitinilytica</name>
    <dbReference type="NCBI Taxonomy" id="2989819"/>
    <lineage>
        <taxon>Bacteria</taxon>
        <taxon>Pseudomonadati</taxon>
        <taxon>Pseudomonadota</taxon>
        <taxon>Gammaproteobacteria</taxon>
        <taxon>Lysobacterales</taxon>
        <taxon>Lysobacteraceae</taxon>
        <taxon>Xanthomonas</taxon>
    </lineage>
</organism>
<dbReference type="InterPro" id="IPR014732">
    <property type="entry name" value="OMPdecase"/>
</dbReference>
<gene>
    <name evidence="7 10" type="primary">pyrF</name>
    <name evidence="10" type="ORF">OK345_11145</name>
</gene>
<keyword evidence="4 7" id="KW-0665">Pyrimidine biosynthesis</keyword>
<feature type="binding site" evidence="7">
    <location>
        <position position="215"/>
    </location>
    <ligand>
        <name>substrate</name>
    </ligand>
</feature>
<dbReference type="PANTHER" id="PTHR32119">
    <property type="entry name" value="OROTIDINE 5'-PHOSPHATE DECARBOXYLASE"/>
    <property type="match status" value="1"/>
</dbReference>